<dbReference type="SMART" id="SM00355">
    <property type="entry name" value="ZnF_C2H2"/>
    <property type="match status" value="7"/>
</dbReference>
<keyword evidence="10" id="KW-1185">Reference proteome</keyword>
<dbReference type="OrthoDB" id="3565419at2759"/>
<evidence type="ECO:0000259" key="8">
    <source>
        <dbReference type="PROSITE" id="PS50157"/>
    </source>
</evidence>
<keyword evidence="5" id="KW-0862">Zinc</keyword>
<evidence type="ECO:0000256" key="4">
    <source>
        <dbReference type="ARBA" id="ARBA00022771"/>
    </source>
</evidence>
<name>A0A1D2M8C9_ORCCI</name>
<protein>
    <submittedName>
        <fullName evidence="9">Putative zinc finger protein</fullName>
    </submittedName>
</protein>
<gene>
    <name evidence="9" type="ORF">Ocin01_17435</name>
</gene>
<reference evidence="9 10" key="1">
    <citation type="journal article" date="2016" name="Genome Biol. Evol.">
        <title>Gene Family Evolution Reflects Adaptation to Soil Environmental Stressors in the Genome of the Collembolan Orchesella cincta.</title>
        <authorList>
            <person name="Faddeeva-Vakhrusheva A."/>
            <person name="Derks M.F."/>
            <person name="Anvar S.Y."/>
            <person name="Agamennone V."/>
            <person name="Suring W."/>
            <person name="Smit S."/>
            <person name="van Straalen N.M."/>
            <person name="Roelofs D."/>
        </authorList>
    </citation>
    <scope>NUCLEOTIDE SEQUENCE [LARGE SCALE GENOMIC DNA]</scope>
    <source>
        <tissue evidence="9">Mixed pool</tissue>
    </source>
</reference>
<evidence type="ECO:0000256" key="3">
    <source>
        <dbReference type="ARBA" id="ARBA00022737"/>
    </source>
</evidence>
<evidence type="ECO:0000256" key="1">
    <source>
        <dbReference type="ARBA" id="ARBA00004123"/>
    </source>
</evidence>
<keyword evidence="2" id="KW-0479">Metal-binding</keyword>
<feature type="domain" description="C2H2-type" evidence="8">
    <location>
        <begin position="240"/>
        <end position="269"/>
    </location>
</feature>
<evidence type="ECO:0000256" key="7">
    <source>
        <dbReference type="PROSITE-ProRule" id="PRU00042"/>
    </source>
</evidence>
<dbReference type="FunFam" id="3.30.160.60:FF:000100">
    <property type="entry name" value="Zinc finger 45-like"/>
    <property type="match status" value="1"/>
</dbReference>
<dbReference type="Gene3D" id="1.25.50.20">
    <property type="match status" value="1"/>
</dbReference>
<feature type="domain" description="C2H2-type" evidence="8">
    <location>
        <begin position="359"/>
        <end position="384"/>
    </location>
</feature>
<dbReference type="Gene3D" id="3.30.160.60">
    <property type="entry name" value="Classic Zinc Finger"/>
    <property type="match status" value="4"/>
</dbReference>
<dbReference type="PANTHER" id="PTHR24376">
    <property type="entry name" value="ZINC FINGER PROTEIN"/>
    <property type="match status" value="1"/>
</dbReference>
<feature type="non-terminal residue" evidence="9">
    <location>
        <position position="413"/>
    </location>
</feature>
<evidence type="ECO:0000256" key="2">
    <source>
        <dbReference type="ARBA" id="ARBA00022723"/>
    </source>
</evidence>
<keyword evidence="3" id="KW-0677">Repeat</keyword>
<dbReference type="PANTHER" id="PTHR24376:SF235">
    <property type="entry name" value="C2H2-TYPE DOMAIN-CONTAINING PROTEIN"/>
    <property type="match status" value="1"/>
</dbReference>
<sequence length="413" mass="47743">MERVKILSFLSNKFEAVVELGGGGDLGIMLCSLFHLVEHLCTSEQLQELDAFVEFRRLELETYTSGNGKWVLNKLFEVFWKNIEWMDIKGSEILGWLNEAQERIILSNYHYYGNKFFELNVCIMNIHLRVHTGEKPFGCPSCDKSFSRNTSARYHYIYIHSTCEKSIKTSNDLNVHAKFAHDKVAHSKNTLAPTPTAMPSSLKRTTSSWYECVPCQKMFKSKISLMQHVRVHHNPKKGDKQCLYCKIIFPSKALLLKHSKEKRHDLEKPFNCAYCQLQIANPESLRLHLKTTKHLNTVETFEEVKNHPECSQALTQEKVALAPIFRCKSCKSTYSSEELLTHHVELVYSIPLEHRGRSFPCSVEGCNKSFLTKAMCNNHMRTVHHVKGRVTCAKCGVEFKIRRYLTRHLARSR</sequence>
<dbReference type="STRING" id="48709.A0A1D2M8C9"/>
<organism evidence="9 10">
    <name type="scientific">Orchesella cincta</name>
    <name type="common">Springtail</name>
    <name type="synonym">Podura cincta</name>
    <dbReference type="NCBI Taxonomy" id="48709"/>
    <lineage>
        <taxon>Eukaryota</taxon>
        <taxon>Metazoa</taxon>
        <taxon>Ecdysozoa</taxon>
        <taxon>Arthropoda</taxon>
        <taxon>Hexapoda</taxon>
        <taxon>Collembola</taxon>
        <taxon>Entomobryomorpha</taxon>
        <taxon>Entomobryoidea</taxon>
        <taxon>Orchesellidae</taxon>
        <taxon>Orchesellinae</taxon>
        <taxon>Orchesella</taxon>
    </lineage>
</organism>
<dbReference type="GO" id="GO:0005634">
    <property type="term" value="C:nucleus"/>
    <property type="evidence" value="ECO:0007669"/>
    <property type="project" value="UniProtKB-SubCell"/>
</dbReference>
<dbReference type="GO" id="GO:0000978">
    <property type="term" value="F:RNA polymerase II cis-regulatory region sequence-specific DNA binding"/>
    <property type="evidence" value="ECO:0007669"/>
    <property type="project" value="TreeGrafter"/>
</dbReference>
<dbReference type="Proteomes" id="UP000094527">
    <property type="component" value="Unassembled WGS sequence"/>
</dbReference>
<comment type="subcellular location">
    <subcellularLocation>
        <location evidence="1">Nucleus</location>
    </subcellularLocation>
</comment>
<dbReference type="InterPro" id="IPR013087">
    <property type="entry name" value="Znf_C2H2_type"/>
</dbReference>
<dbReference type="AlphaFoldDB" id="A0A1D2M8C9"/>
<accession>A0A1D2M8C9</accession>
<proteinExistence type="predicted"/>
<feature type="domain" description="C2H2-type" evidence="8">
    <location>
        <begin position="137"/>
        <end position="165"/>
    </location>
</feature>
<dbReference type="GO" id="GO:0008270">
    <property type="term" value="F:zinc ion binding"/>
    <property type="evidence" value="ECO:0007669"/>
    <property type="project" value="UniProtKB-KW"/>
</dbReference>
<dbReference type="GO" id="GO:0001228">
    <property type="term" value="F:DNA-binding transcription activator activity, RNA polymerase II-specific"/>
    <property type="evidence" value="ECO:0007669"/>
    <property type="project" value="TreeGrafter"/>
</dbReference>
<dbReference type="SUPFAM" id="SSF57667">
    <property type="entry name" value="beta-beta-alpha zinc fingers"/>
    <property type="match status" value="3"/>
</dbReference>
<evidence type="ECO:0000256" key="5">
    <source>
        <dbReference type="ARBA" id="ARBA00022833"/>
    </source>
</evidence>
<keyword evidence="4 7" id="KW-0863">Zinc-finger</keyword>
<comment type="caution">
    <text evidence="9">The sequence shown here is derived from an EMBL/GenBank/DDBJ whole genome shotgun (WGS) entry which is preliminary data.</text>
</comment>
<dbReference type="PROSITE" id="PS50157">
    <property type="entry name" value="ZINC_FINGER_C2H2_2"/>
    <property type="match status" value="4"/>
</dbReference>
<dbReference type="EMBL" id="LJIJ01002776">
    <property type="protein sequence ID" value="ODM89247.1"/>
    <property type="molecule type" value="Genomic_DNA"/>
</dbReference>
<dbReference type="Pfam" id="PF12874">
    <property type="entry name" value="zf-met"/>
    <property type="match status" value="1"/>
</dbReference>
<keyword evidence="6" id="KW-0539">Nucleus</keyword>
<evidence type="ECO:0000256" key="6">
    <source>
        <dbReference type="ARBA" id="ARBA00023242"/>
    </source>
</evidence>
<evidence type="ECO:0000313" key="9">
    <source>
        <dbReference type="EMBL" id="ODM89247.1"/>
    </source>
</evidence>
<evidence type="ECO:0000313" key="10">
    <source>
        <dbReference type="Proteomes" id="UP000094527"/>
    </source>
</evidence>
<dbReference type="InterPro" id="IPR036236">
    <property type="entry name" value="Znf_C2H2_sf"/>
</dbReference>
<feature type="domain" description="C2H2-type" evidence="8">
    <location>
        <begin position="210"/>
        <end position="237"/>
    </location>
</feature>
<dbReference type="PROSITE" id="PS00028">
    <property type="entry name" value="ZINC_FINGER_C2H2_1"/>
    <property type="match status" value="4"/>
</dbReference>